<protein>
    <submittedName>
        <fullName evidence="1">Uncharacterized protein</fullName>
    </submittedName>
</protein>
<keyword evidence="2" id="KW-1185">Reference proteome</keyword>
<dbReference type="KEGG" id="lcy:LC20004_11135"/>
<dbReference type="Proteomes" id="UP000223559">
    <property type="component" value="Chromosome"/>
</dbReference>
<dbReference type="OrthoDB" id="8731447at2"/>
<dbReference type="GeneID" id="65917804"/>
<dbReference type="EMBL" id="CP017697">
    <property type="protein sequence ID" value="ATO44417.1"/>
    <property type="molecule type" value="Genomic_DNA"/>
</dbReference>
<name>A0A2D1KQL3_9LACO</name>
<reference evidence="1 2" key="1">
    <citation type="submission" date="2016-10" db="EMBL/GenBank/DDBJ databases">
        <title>The whole genome sequencing and assembly of L. cotyniformis subsp. torquens DSM 20004 strain.</title>
        <authorList>
            <person name="Park M.-K."/>
            <person name="Lee Y.-J."/>
            <person name="Yi H."/>
            <person name="Bahn Y.-S."/>
            <person name="Kim J.F."/>
            <person name="Lee D.-W."/>
        </authorList>
    </citation>
    <scope>NUCLEOTIDE SEQUENCE [LARGE SCALE GENOMIC DNA]</scope>
    <source>
        <strain evidence="1 2">DSM 20004</strain>
    </source>
</reference>
<accession>A0A2D1KQL3</accession>
<organism evidence="1 2">
    <name type="scientific">Loigolactobacillus coryniformis subsp. torquens DSM 20004 = KCTC 3535</name>
    <dbReference type="NCBI Taxonomy" id="1423822"/>
    <lineage>
        <taxon>Bacteria</taxon>
        <taxon>Bacillati</taxon>
        <taxon>Bacillota</taxon>
        <taxon>Bacilli</taxon>
        <taxon>Lactobacillales</taxon>
        <taxon>Lactobacillaceae</taxon>
        <taxon>Loigolactobacillus</taxon>
    </lineage>
</organism>
<evidence type="ECO:0000313" key="1">
    <source>
        <dbReference type="EMBL" id="ATO44417.1"/>
    </source>
</evidence>
<proteinExistence type="predicted"/>
<dbReference type="AlphaFoldDB" id="A0A2D1KQL3"/>
<dbReference type="RefSeq" id="WP_010008963.1">
    <property type="nucleotide sequence ID" value="NZ_AEOS01000032.1"/>
</dbReference>
<gene>
    <name evidence="1" type="ORF">LC20004_11135</name>
</gene>
<sequence>MTMMEERQLNQYRLFRQGCYDRRRDWVDGYELLMREQVNDQWRVPMDFSLITPSLFAPIVAEAIHHLPGKTKAMINLLIDKCYRHWLRYSNKYLTTN</sequence>
<evidence type="ECO:0000313" key="2">
    <source>
        <dbReference type="Proteomes" id="UP000223559"/>
    </source>
</evidence>